<dbReference type="GeneTree" id="ENSGT00910000148460"/>
<dbReference type="GO" id="GO:0006139">
    <property type="term" value="P:nucleobase-containing compound metabolic process"/>
    <property type="evidence" value="ECO:0007669"/>
    <property type="project" value="InterPro"/>
</dbReference>
<dbReference type="Proteomes" id="UP000016666">
    <property type="component" value="Unassembled WGS sequence"/>
</dbReference>
<dbReference type="AlphaFoldDB" id="A0A493TEL1"/>
<dbReference type="InterPro" id="IPR045028">
    <property type="entry name" value="DinG/Rad3-like"/>
</dbReference>
<reference evidence="2" key="2">
    <citation type="submission" date="2025-08" db="UniProtKB">
        <authorList>
            <consortium name="Ensembl"/>
        </authorList>
    </citation>
    <scope>IDENTIFICATION</scope>
</reference>
<dbReference type="InterPro" id="IPR006555">
    <property type="entry name" value="ATP-dep_Helicase_C"/>
</dbReference>
<evidence type="ECO:0000259" key="1">
    <source>
        <dbReference type="Pfam" id="PF13307"/>
    </source>
</evidence>
<dbReference type="Pfam" id="PF13307">
    <property type="entry name" value="Helicase_C_2"/>
    <property type="match status" value="1"/>
</dbReference>
<dbReference type="InterPro" id="IPR027417">
    <property type="entry name" value="P-loop_NTPase"/>
</dbReference>
<evidence type="ECO:0000313" key="3">
    <source>
        <dbReference type="Proteomes" id="UP000016666"/>
    </source>
</evidence>
<dbReference type="Gene3D" id="3.40.50.300">
    <property type="entry name" value="P-loop containing nucleotide triphosphate hydrolases"/>
    <property type="match status" value="1"/>
</dbReference>
<dbReference type="GO" id="GO:0003678">
    <property type="term" value="F:DNA helicase activity"/>
    <property type="evidence" value="ECO:0007669"/>
    <property type="project" value="TreeGrafter"/>
</dbReference>
<reference evidence="3" key="1">
    <citation type="submission" date="2017-10" db="EMBL/GenBank/DDBJ databases">
        <title>A new Pekin duck reference genome.</title>
        <authorList>
            <person name="Hou Z.-C."/>
            <person name="Zhou Z.-K."/>
            <person name="Zhu F."/>
            <person name="Hou S.-S."/>
        </authorList>
    </citation>
    <scope>NUCLEOTIDE SEQUENCE [LARGE SCALE GENOMIC DNA]</scope>
</reference>
<dbReference type="GO" id="GO:0003676">
    <property type="term" value="F:nucleic acid binding"/>
    <property type="evidence" value="ECO:0007669"/>
    <property type="project" value="InterPro"/>
</dbReference>
<dbReference type="GO" id="GO:0005524">
    <property type="term" value="F:ATP binding"/>
    <property type="evidence" value="ECO:0007669"/>
    <property type="project" value="InterPro"/>
</dbReference>
<keyword evidence="3" id="KW-1185">Reference proteome</keyword>
<dbReference type="GO" id="GO:0016818">
    <property type="term" value="F:hydrolase activity, acting on acid anhydrides, in phosphorus-containing anhydrides"/>
    <property type="evidence" value="ECO:0007669"/>
    <property type="project" value="InterPro"/>
</dbReference>
<dbReference type="PANTHER" id="PTHR11472">
    <property type="entry name" value="DNA REPAIR DEAD HELICASE RAD3/XP-D SUBFAMILY MEMBER"/>
    <property type="match status" value="1"/>
</dbReference>
<reference evidence="2" key="3">
    <citation type="submission" date="2025-09" db="UniProtKB">
        <authorList>
            <consortium name="Ensembl"/>
        </authorList>
    </citation>
    <scope>IDENTIFICATION</scope>
</reference>
<protein>
    <recommendedName>
        <fullName evidence="1">ATP-dependent helicase C-terminal domain-containing protein</fullName>
    </recommendedName>
</protein>
<accession>A0A493TEL1</accession>
<dbReference type="Ensembl" id="ENSAPLT00000029156.1">
    <property type="protein sequence ID" value="ENSAPLP00000024346.1"/>
    <property type="gene ID" value="ENSAPLG00000017878.1"/>
</dbReference>
<sequence>MSEGINFSDDLGRCVIMVGMPYPNIKSPELQEKMTWLDKTMSHSPSEGLRKHPAAGPPVRPPCHFQQAAAVDQGENPGQTCLWSSFCGVEKGQHIFLCMVVEVAPLFSFVLLANL</sequence>
<feature type="domain" description="ATP-dependent helicase C-terminal" evidence="1">
    <location>
        <begin position="1"/>
        <end position="43"/>
    </location>
</feature>
<dbReference type="GO" id="GO:0005634">
    <property type="term" value="C:nucleus"/>
    <property type="evidence" value="ECO:0007669"/>
    <property type="project" value="TreeGrafter"/>
</dbReference>
<dbReference type="GO" id="GO:0034085">
    <property type="term" value="P:establishment of sister chromatid cohesion"/>
    <property type="evidence" value="ECO:0007669"/>
    <property type="project" value="TreeGrafter"/>
</dbReference>
<proteinExistence type="predicted"/>
<evidence type="ECO:0000313" key="2">
    <source>
        <dbReference type="Ensembl" id="ENSAPLP00000024346.1"/>
    </source>
</evidence>
<dbReference type="STRING" id="8840.ENSAPLP00000024346"/>
<name>A0A493TEL1_ANAPP</name>
<organism evidence="2 3">
    <name type="scientific">Anas platyrhynchos platyrhynchos</name>
    <name type="common">Northern mallard</name>
    <dbReference type="NCBI Taxonomy" id="8840"/>
    <lineage>
        <taxon>Eukaryota</taxon>
        <taxon>Metazoa</taxon>
        <taxon>Chordata</taxon>
        <taxon>Craniata</taxon>
        <taxon>Vertebrata</taxon>
        <taxon>Euteleostomi</taxon>
        <taxon>Archelosauria</taxon>
        <taxon>Archosauria</taxon>
        <taxon>Dinosauria</taxon>
        <taxon>Saurischia</taxon>
        <taxon>Theropoda</taxon>
        <taxon>Coelurosauria</taxon>
        <taxon>Aves</taxon>
        <taxon>Neognathae</taxon>
        <taxon>Galloanserae</taxon>
        <taxon>Anseriformes</taxon>
        <taxon>Anatidae</taxon>
        <taxon>Anatinae</taxon>
        <taxon>Anas</taxon>
    </lineage>
</organism>
<dbReference type="PANTHER" id="PTHR11472:SF41">
    <property type="entry name" value="ATP-DEPENDENT DNA HELICASE DDX11-RELATED"/>
    <property type="match status" value="1"/>
</dbReference>